<protein>
    <submittedName>
        <fullName evidence="2">Uncharacterized protein</fullName>
    </submittedName>
</protein>
<dbReference type="AlphaFoldDB" id="A0A327NPD9"/>
<name>A0A327NPD9_9BACT</name>
<evidence type="ECO:0000313" key="2">
    <source>
        <dbReference type="EMBL" id="RAI75876.1"/>
    </source>
</evidence>
<comment type="caution">
    <text evidence="2">The sequence shown here is derived from an EMBL/GenBank/DDBJ whole genome shotgun (WGS) entry which is preliminary data.</text>
</comment>
<reference evidence="2 3" key="1">
    <citation type="submission" date="2018-06" db="EMBL/GenBank/DDBJ databases">
        <title>Spirosoma sp. HMF3257 Genome sequencing and assembly.</title>
        <authorList>
            <person name="Kang H."/>
            <person name="Cha I."/>
            <person name="Kim H."/>
            <person name="Kang J."/>
            <person name="Joh K."/>
        </authorList>
    </citation>
    <scope>NUCLEOTIDE SEQUENCE [LARGE SCALE GENOMIC DNA]</scope>
    <source>
        <strain evidence="2 3">HMF3257</strain>
    </source>
</reference>
<dbReference type="Proteomes" id="UP000249016">
    <property type="component" value="Unassembled WGS sequence"/>
</dbReference>
<feature type="compositionally biased region" description="Pro residues" evidence="1">
    <location>
        <begin position="387"/>
        <end position="399"/>
    </location>
</feature>
<keyword evidence="3" id="KW-1185">Reference proteome</keyword>
<dbReference type="OrthoDB" id="1521695at2"/>
<accession>A0A327NPD9</accession>
<proteinExistence type="predicted"/>
<feature type="region of interest" description="Disordered" evidence="1">
    <location>
        <begin position="372"/>
        <end position="409"/>
    </location>
</feature>
<evidence type="ECO:0000313" key="3">
    <source>
        <dbReference type="Proteomes" id="UP000249016"/>
    </source>
</evidence>
<dbReference type="EMBL" id="QLII01000001">
    <property type="protein sequence ID" value="RAI75876.1"/>
    <property type="molecule type" value="Genomic_DNA"/>
</dbReference>
<gene>
    <name evidence="2" type="ORF">HMF3257_20005</name>
</gene>
<dbReference type="RefSeq" id="WP_111344756.1">
    <property type="nucleotide sequence ID" value="NZ_QLII01000001.1"/>
</dbReference>
<organism evidence="2 3">
    <name type="scientific">Spirosoma telluris</name>
    <dbReference type="NCBI Taxonomy" id="2183553"/>
    <lineage>
        <taxon>Bacteria</taxon>
        <taxon>Pseudomonadati</taxon>
        <taxon>Bacteroidota</taxon>
        <taxon>Cytophagia</taxon>
        <taxon>Cytophagales</taxon>
        <taxon>Cytophagaceae</taxon>
        <taxon>Spirosoma</taxon>
    </lineage>
</organism>
<evidence type="ECO:0000256" key="1">
    <source>
        <dbReference type="SAM" id="MobiDB-lite"/>
    </source>
</evidence>
<sequence length="1000" mass="105587">MDVCTSPQKKLPDTGTLYLIKDFSIPKPGSIVPEMVIKKSDPNSSKPEGTYASIVNGDFDKVHAVMELNLGSSILKLDDGTGKNKSGDVIATITADFDKWVDWIGNVKLPPFQLPLLKGVTFSGTNIAYDHSDKINPPGFNLPAEYTGETGVTWHGIYFNQLTVELPSSLKSNPRIGVMVQGGILDSGAKFTGHITPAPKNKPVLDYTNGSLAGFGFSIDDVDWLIVQNSNKGGSFIGKLQFPISDSFFSYTCNLSGGFDALQFTTKPAPDYTIPLFAANMNLNQNTSIQITHPANQTTSVTMSLCGQVAINVQKFAGTGTVGNTLNALLPKLCFEKFTVANTPVNGATPLGSSGLFLSTGSWNLSPTCAAGLGAGTPTPGKGGSGPEPPTYEPGWPTPPDEKPTGSLGGFPINFDTPTIVSTKEGAGIRFGIGLHLGDGDDDKNFIQAKGTVDFLGTVTTESGRFKPAYVGTYPRSLSINGAIGPLTVKGGVAFFNQDTKYGNGIKGNAAVTLPGISVNLKMAMLFGNVNGFKYGFVDGSVQFGTGIPLVGPAVLTGLGGGMHYNMALGTAAANIASLPKPTADNKDPLPAVDLSNPGKTLSGQTYSPQKGDWGFTAKIYAGLADPKVFNSSLALTINFSHGSMGGFNLHGNANVMSKTGDGDGADGIAHAAMDITYDYSKKVLDASIGIDATFMAMQTHVPFLLHVSNGDDWCIKLGDPADEGNRVKVTFLNTGNNDSAIQAYLAASAYMATGSGPSLGGLPPVPKEVNDFLTDTNSNTLPEAKTAFNQRAMPSLTPIGNDFKLLLGGRLDGNLKVQVQPFRLWAKATIGFDVALAKNMTCGGSNATPAGLNGWYGQGQAYAYFGGGIDLYVDVWFFSGSVNLMTLEAGALLQAGFPDPTWADGKVKVKGEVLDGLISVETTQNFAFGDKCMPVYNGDPLKDLAIISEMTPTMARPTSRPCLRWQLPLICQWTKPLRFTFRVMTSGTTYSSPANPFFW</sequence>